<accession>A0ABR1ICE7</accession>
<dbReference type="Proteomes" id="UP001498421">
    <property type="component" value="Unassembled WGS sequence"/>
</dbReference>
<proteinExistence type="predicted"/>
<gene>
    <name evidence="1" type="ORF">QQZ08_002049</name>
</gene>
<reference evidence="1 2" key="1">
    <citation type="journal article" date="2025" name="Microbiol. Resour. Announc.">
        <title>Draft genome sequences for Neonectria magnoliae and Neonectria punicea, canker pathogens of Liriodendron tulipifera and Acer saccharum in West Virginia.</title>
        <authorList>
            <person name="Petronek H.M."/>
            <person name="Kasson M.T."/>
            <person name="Metheny A.M."/>
            <person name="Stauder C.M."/>
            <person name="Lovett B."/>
            <person name="Lynch S.C."/>
            <person name="Garnas J.R."/>
            <person name="Kasson L.R."/>
            <person name="Stajich J.E."/>
        </authorList>
    </citation>
    <scope>NUCLEOTIDE SEQUENCE [LARGE SCALE GENOMIC DNA]</scope>
    <source>
        <strain evidence="1 2">NRRL 64651</strain>
    </source>
</reference>
<name>A0ABR1ICE7_9HYPO</name>
<protein>
    <submittedName>
        <fullName evidence="1">Uncharacterized protein</fullName>
    </submittedName>
</protein>
<sequence length="197" mass="22323">MGLTYRLIDYHIISASVYDETTGTHRESTLDLDYCIQRNQESHTYWVAARAPKHLTDPELDHTTAIRWRLSDAFAEKNMTITLSGSNLHIRTETYIILFPNKISDSDINLDSYIRCTKSGRLEWMHPPYEAFIPEWLETVLGAASAMSKVPSSGFETAIDLAKDHLTSSLNPGVHGAHKKWMEGTYVDNGQLIRHGT</sequence>
<comment type="caution">
    <text evidence="1">The sequence shown here is derived from an EMBL/GenBank/DDBJ whole genome shotgun (WGS) entry which is preliminary data.</text>
</comment>
<dbReference type="EMBL" id="JAZAVK010000012">
    <property type="protein sequence ID" value="KAK7431278.1"/>
    <property type="molecule type" value="Genomic_DNA"/>
</dbReference>
<organism evidence="1 2">
    <name type="scientific">Neonectria magnoliae</name>
    <dbReference type="NCBI Taxonomy" id="2732573"/>
    <lineage>
        <taxon>Eukaryota</taxon>
        <taxon>Fungi</taxon>
        <taxon>Dikarya</taxon>
        <taxon>Ascomycota</taxon>
        <taxon>Pezizomycotina</taxon>
        <taxon>Sordariomycetes</taxon>
        <taxon>Hypocreomycetidae</taxon>
        <taxon>Hypocreales</taxon>
        <taxon>Nectriaceae</taxon>
        <taxon>Neonectria</taxon>
    </lineage>
</organism>
<keyword evidence="2" id="KW-1185">Reference proteome</keyword>
<evidence type="ECO:0000313" key="1">
    <source>
        <dbReference type="EMBL" id="KAK7431278.1"/>
    </source>
</evidence>
<evidence type="ECO:0000313" key="2">
    <source>
        <dbReference type="Proteomes" id="UP001498421"/>
    </source>
</evidence>